<dbReference type="OrthoDB" id="429264at2"/>
<keyword evidence="2" id="KW-0808">Transferase</keyword>
<organism evidence="2 3">
    <name type="scientific">Nocardioides eburneiflavus</name>
    <dbReference type="NCBI Taxonomy" id="2518372"/>
    <lineage>
        <taxon>Bacteria</taxon>
        <taxon>Bacillati</taxon>
        <taxon>Actinomycetota</taxon>
        <taxon>Actinomycetes</taxon>
        <taxon>Propionibacteriales</taxon>
        <taxon>Nocardioidaceae</taxon>
        <taxon>Nocardioides</taxon>
    </lineage>
</organism>
<sequence length="377" mass="42000">MTTPRIVVASRRGVEQKVWQASQLEFEDVVAEVDDVAWCLPRPLGGGPPVRLAHGLLNRAGRPLGRDRRARMRPPVAGGDDVAAQLFFAVFADANEIGMLPLVGRTAHAAGIRIAWIVELWTQQLAQASDYLRQLRDFDHVIVSNRAVVDAVQQITGVPCSYLPLAIDTDRYVPPGHGAPARTVDVASWGRRFAGTHDPLVQAMAEQRLFYHFDTVSGPWSVTDHAEHRLVQARLLQRTRYSIVYRINDEPGRIDRTGGEESLTNRYFEALAAGTIMLGTAPDSTEWDDAFPWPDAVVKIPVPAPGIVSTIRELDEDPDRLDRARVASATTFLRRHDWAHRWQEVLALAGLEPHPRLSPRLDRLGARLATWDTRVPS</sequence>
<evidence type="ECO:0000313" key="2">
    <source>
        <dbReference type="EMBL" id="TGN63970.1"/>
    </source>
</evidence>
<dbReference type="Proteomes" id="UP000297496">
    <property type="component" value="Unassembled WGS sequence"/>
</dbReference>
<evidence type="ECO:0000259" key="1">
    <source>
        <dbReference type="Pfam" id="PF13524"/>
    </source>
</evidence>
<gene>
    <name evidence="2" type="ORF">EXE59_08400</name>
</gene>
<evidence type="ECO:0000313" key="3">
    <source>
        <dbReference type="Proteomes" id="UP000297496"/>
    </source>
</evidence>
<dbReference type="RefSeq" id="WP_135838500.1">
    <property type="nucleotide sequence ID" value="NZ_SRRO01000001.1"/>
</dbReference>
<keyword evidence="3" id="KW-1185">Reference proteome</keyword>
<name>A0A4Z1CJX5_9ACTN</name>
<dbReference type="AlphaFoldDB" id="A0A4Z1CJX5"/>
<dbReference type="EMBL" id="SRRO01000001">
    <property type="protein sequence ID" value="TGN63970.1"/>
    <property type="molecule type" value="Genomic_DNA"/>
</dbReference>
<protein>
    <submittedName>
        <fullName evidence="2">Glycosyltransferase family 1 protein</fullName>
    </submittedName>
</protein>
<feature type="domain" description="Spore protein YkvP/CgeB glycosyl transferase-like" evidence="1">
    <location>
        <begin position="232"/>
        <end position="347"/>
    </location>
</feature>
<proteinExistence type="predicted"/>
<dbReference type="InterPro" id="IPR055259">
    <property type="entry name" value="YkvP/CgeB_Glyco_trans-like"/>
</dbReference>
<reference evidence="2 3" key="1">
    <citation type="submission" date="2019-04" db="EMBL/GenBank/DDBJ databases">
        <title>Three New Species of Nocardioides, Nocardioides euryhalodurans sp. nov., Nocardioides seonyuensis sp. nov. and Nocardioides eburneoflavus sp. nov. Isolated from Soil.</title>
        <authorList>
            <person name="Roh S.G."/>
            <person name="Lee C."/>
            <person name="Kim M.-K."/>
            <person name="Kim S.B."/>
        </authorList>
    </citation>
    <scope>NUCLEOTIDE SEQUENCE [LARGE SCALE GENOMIC DNA]</scope>
    <source>
        <strain evidence="2 3">MMS17-SY213</strain>
    </source>
</reference>
<dbReference type="Pfam" id="PF13524">
    <property type="entry name" value="Glyco_trans_1_2"/>
    <property type="match status" value="1"/>
</dbReference>
<comment type="caution">
    <text evidence="2">The sequence shown here is derived from an EMBL/GenBank/DDBJ whole genome shotgun (WGS) entry which is preliminary data.</text>
</comment>
<accession>A0A4Z1CJX5</accession>
<dbReference type="GO" id="GO:0016740">
    <property type="term" value="F:transferase activity"/>
    <property type="evidence" value="ECO:0007669"/>
    <property type="project" value="UniProtKB-KW"/>
</dbReference>